<dbReference type="Pfam" id="PF06985">
    <property type="entry name" value="HET"/>
    <property type="match status" value="1"/>
</dbReference>
<dbReference type="InterPro" id="IPR052895">
    <property type="entry name" value="HetReg/Transcr_Mod"/>
</dbReference>
<dbReference type="PANTHER" id="PTHR24148:SF64">
    <property type="entry name" value="HETEROKARYON INCOMPATIBILITY DOMAIN-CONTAINING PROTEIN"/>
    <property type="match status" value="1"/>
</dbReference>
<dbReference type="OrthoDB" id="3475481at2759"/>
<reference evidence="2 3" key="1">
    <citation type="submission" date="2017-12" db="EMBL/GenBank/DDBJ databases">
        <title>Comparative genomics of Botrytis spp.</title>
        <authorList>
            <person name="Valero-Jimenez C.A."/>
            <person name="Tapia P."/>
            <person name="Veloso J."/>
            <person name="Silva-Moreno E."/>
            <person name="Staats M."/>
            <person name="Valdes J.H."/>
            <person name="Van Kan J.A.L."/>
        </authorList>
    </citation>
    <scope>NUCLEOTIDE SEQUENCE [LARGE SCALE GENOMIC DNA]</scope>
    <source>
        <strain evidence="2 3">MUCL3349</strain>
    </source>
</reference>
<comment type="caution">
    <text evidence="2">The sequence shown here is derived from an EMBL/GenBank/DDBJ whole genome shotgun (WGS) entry which is preliminary data.</text>
</comment>
<dbReference type="EMBL" id="PQXO01000081">
    <property type="protein sequence ID" value="TGO90062.1"/>
    <property type="molecule type" value="Genomic_DNA"/>
</dbReference>
<feature type="domain" description="Heterokaryon incompatibility" evidence="1">
    <location>
        <begin position="80"/>
        <end position="186"/>
    </location>
</feature>
<gene>
    <name evidence="2" type="ORF">BPOR_0081g00150</name>
</gene>
<evidence type="ECO:0000313" key="2">
    <source>
        <dbReference type="EMBL" id="TGO90062.1"/>
    </source>
</evidence>
<evidence type="ECO:0000259" key="1">
    <source>
        <dbReference type="Pfam" id="PF06985"/>
    </source>
</evidence>
<name>A0A4Z1KZT4_9HELO</name>
<organism evidence="2 3">
    <name type="scientific">Botrytis porri</name>
    <dbReference type="NCBI Taxonomy" id="87229"/>
    <lineage>
        <taxon>Eukaryota</taxon>
        <taxon>Fungi</taxon>
        <taxon>Dikarya</taxon>
        <taxon>Ascomycota</taxon>
        <taxon>Pezizomycotina</taxon>
        <taxon>Leotiomycetes</taxon>
        <taxon>Helotiales</taxon>
        <taxon>Sclerotiniaceae</taxon>
        <taxon>Botrytis</taxon>
    </lineage>
</organism>
<dbReference type="PANTHER" id="PTHR24148">
    <property type="entry name" value="ANKYRIN REPEAT DOMAIN-CONTAINING PROTEIN 39 HOMOLOG-RELATED"/>
    <property type="match status" value="1"/>
</dbReference>
<sequence length="857" mass="96975">MANPITLFTFVQGTRVPVTPLNYDNFKGGRNRTEGSFRLIEVSGLTLTPPVLRIVEFSDIKFGQNAARKLQKLSTLGTKYTAISHVWNPSPEVGLQMNDMDDKKLFGLEFDPPHGGTGLRLVNLSWIGLNQMAYAAKMKGSKYIWLDLCCIDQPDRKGNEMKFQISMMADIYRYANNVIVMVGGAGCVQHTDQVSPWMERAWTLQEAILNRKTFVCVLWPNSKRKVTYISKGRPVVWMFRQVIAASAAPRTSSGDICCLIPLKDLLDMADVDSLLLKPLGCPEISVLDGMTLKAGNAPRLALRAAFPNSPLAIKYTGVWRSMFMRTSTKSIDVVYSIMGIFKLVIDPFKKNHDPSFMFNDLARKTGATPSIGAWGWLSIGGVNGSDIPLDDTSRIIPQFPHDEAKVAATTNQPPEMNFGGRWEWVGHHVDHSPFYITSPGSYRKTHNINFMTHSQPHIINATMIPVNHKPTKIGSTPVATAGRKGVKRKASMLKLMNFSGRCVHGGDLVGSWSQPGSIQAVFVGEVGDMSTAVEVAKPRSDYTGWMYFLFFKYSRSEKKWQIVANGAWKAPAGWKLPVSRRSIFNVGNHAQMQFKKWSADDNEWVDQRYQIFRHSYGVEPLRGWLSDHPKERKIKWFGSKGSIPPMTAKLVWRNFEFNYDLLKSFVPLMKKVNENDDDSDKEDHQDEAYIEKEENAPLDDLLKQGHIHHLRVLSCIVDESRIPRTSTTLTPYKILQQGSMPMTYRYGDWPKAVHIKLIKCNVEGLMIPNPWNNSEPVLKYQVRIEFGYRVMYVQMRHKGKKDQRFYNMYCVPYRAPGQSGPVRNKKSLIASQNPNYGPSSYQLPVAYQPDGSLYTSI</sequence>
<keyword evidence="3" id="KW-1185">Reference proteome</keyword>
<dbReference type="AlphaFoldDB" id="A0A4Z1KZT4"/>
<dbReference type="InterPro" id="IPR010730">
    <property type="entry name" value="HET"/>
</dbReference>
<dbReference type="Proteomes" id="UP000297280">
    <property type="component" value="Unassembled WGS sequence"/>
</dbReference>
<accession>A0A4Z1KZT4</accession>
<evidence type="ECO:0000313" key="3">
    <source>
        <dbReference type="Proteomes" id="UP000297280"/>
    </source>
</evidence>
<proteinExistence type="predicted"/>
<protein>
    <recommendedName>
        <fullName evidence="1">Heterokaryon incompatibility domain-containing protein</fullName>
    </recommendedName>
</protein>